<dbReference type="EMBL" id="JASMQC010000005">
    <property type="protein sequence ID" value="KAK1945131.1"/>
    <property type="molecule type" value="Genomic_DNA"/>
</dbReference>
<comment type="similarity">
    <text evidence="1">Belongs to the sel-1 family.</text>
</comment>
<dbReference type="InterPro" id="IPR006597">
    <property type="entry name" value="Sel1-like"/>
</dbReference>
<dbReference type="Gene3D" id="1.25.40.10">
    <property type="entry name" value="Tetratricopeptide repeat domain"/>
    <property type="match status" value="1"/>
</dbReference>
<organism evidence="2 3">
    <name type="scientific">Phytophthora citrophthora</name>
    <dbReference type="NCBI Taxonomy" id="4793"/>
    <lineage>
        <taxon>Eukaryota</taxon>
        <taxon>Sar</taxon>
        <taxon>Stramenopiles</taxon>
        <taxon>Oomycota</taxon>
        <taxon>Peronosporomycetes</taxon>
        <taxon>Peronosporales</taxon>
        <taxon>Peronosporaceae</taxon>
        <taxon>Phytophthora</taxon>
    </lineage>
</organism>
<accession>A0AAD9GV38</accession>
<dbReference type="Proteomes" id="UP001259832">
    <property type="component" value="Unassembled WGS sequence"/>
</dbReference>
<keyword evidence="3" id="KW-1185">Reference proteome</keyword>
<gene>
    <name evidence="2" type="ORF">P3T76_003664</name>
</gene>
<dbReference type="AlphaFoldDB" id="A0AAD9GV38"/>
<proteinExistence type="inferred from homology"/>
<reference evidence="2" key="1">
    <citation type="submission" date="2023-08" db="EMBL/GenBank/DDBJ databases">
        <title>Reference Genome Resource for the Citrus Pathogen Phytophthora citrophthora.</title>
        <authorList>
            <person name="Moller H."/>
            <person name="Coetzee B."/>
            <person name="Rose L.J."/>
            <person name="Van Niekerk J.M."/>
        </authorList>
    </citation>
    <scope>NUCLEOTIDE SEQUENCE</scope>
    <source>
        <strain evidence="2">STE-U-9442</strain>
    </source>
</reference>
<evidence type="ECO:0000313" key="3">
    <source>
        <dbReference type="Proteomes" id="UP001259832"/>
    </source>
</evidence>
<dbReference type="SUPFAM" id="SSF81901">
    <property type="entry name" value="HCP-like"/>
    <property type="match status" value="1"/>
</dbReference>
<dbReference type="SMART" id="SM00671">
    <property type="entry name" value="SEL1"/>
    <property type="match status" value="6"/>
</dbReference>
<protein>
    <submittedName>
        <fullName evidence="2">Secretory immunoglobulin A-binding protein EsiB</fullName>
    </submittedName>
</protein>
<dbReference type="Pfam" id="PF08238">
    <property type="entry name" value="Sel1"/>
    <property type="match status" value="6"/>
</dbReference>
<dbReference type="PANTHER" id="PTHR11102">
    <property type="entry name" value="SEL-1-LIKE PROTEIN"/>
    <property type="match status" value="1"/>
</dbReference>
<name>A0AAD9GV38_9STRA</name>
<dbReference type="InterPro" id="IPR050767">
    <property type="entry name" value="Sel1_AlgK"/>
</dbReference>
<dbReference type="InterPro" id="IPR011990">
    <property type="entry name" value="TPR-like_helical_dom_sf"/>
</dbReference>
<comment type="caution">
    <text evidence="2">The sequence shown here is derived from an EMBL/GenBank/DDBJ whole genome shotgun (WGS) entry which is preliminary data.</text>
</comment>
<sequence>MPRVVSALRKSRAVSAKEGHEELQEVLVKLRELGRHETLDQFKESPLVSKLTSPVQFHGLGNMIYNNAADNEEEAKKALHVWKIAMDKGSEKAKFSYALCMKKGIGFPKKDAMGAVKYFKELTESGHVWGAFAYADALSNGEGTRKNEKKAFELFKKCAEIGVPPAYMNVANMYMSGTGTDKNEVEALKWLTKAADAGDPTAKSRLGEYYSLGLGGAQKNQARAVQYYKEAAVAGIITAQYNLGYLFLTGDGVPQDALQAEALFRKAAEKGFVMAMVNLAQMYRTGYGKVPKDLDTARKWLELAAPHDLNAKELLEAMTEPVDAEQEKH</sequence>
<evidence type="ECO:0000256" key="1">
    <source>
        <dbReference type="ARBA" id="ARBA00038101"/>
    </source>
</evidence>
<dbReference type="PANTHER" id="PTHR11102:SF160">
    <property type="entry name" value="ERAD-ASSOCIATED E3 UBIQUITIN-PROTEIN LIGASE COMPONENT HRD3"/>
    <property type="match status" value="1"/>
</dbReference>
<evidence type="ECO:0000313" key="2">
    <source>
        <dbReference type="EMBL" id="KAK1945131.1"/>
    </source>
</evidence>